<dbReference type="AlphaFoldDB" id="A0ABD1XFH0"/>
<keyword evidence="3" id="KW-1185">Reference proteome</keyword>
<proteinExistence type="predicted"/>
<reference evidence="2 3" key="1">
    <citation type="submission" date="2024-09" db="EMBL/GenBank/DDBJ databases">
        <title>Chromosome-scale assembly of Riccia fluitans.</title>
        <authorList>
            <person name="Paukszto L."/>
            <person name="Sawicki J."/>
            <person name="Karawczyk K."/>
            <person name="Piernik-Szablinska J."/>
            <person name="Szczecinska M."/>
            <person name="Mazdziarz M."/>
        </authorList>
    </citation>
    <scope>NUCLEOTIDE SEQUENCE [LARGE SCALE GENOMIC DNA]</scope>
    <source>
        <strain evidence="2">Rf_01</strain>
        <tissue evidence="2">Aerial parts of the thallus</tissue>
    </source>
</reference>
<comment type="caution">
    <text evidence="2">The sequence shown here is derived from an EMBL/GenBank/DDBJ whole genome shotgun (WGS) entry which is preliminary data.</text>
</comment>
<accession>A0ABD1XFH0</accession>
<evidence type="ECO:0000313" key="3">
    <source>
        <dbReference type="Proteomes" id="UP001605036"/>
    </source>
</evidence>
<gene>
    <name evidence="2" type="ORF">R1flu_026277</name>
</gene>
<dbReference type="EMBL" id="JBHFFA010000008">
    <property type="protein sequence ID" value="KAL2607704.1"/>
    <property type="molecule type" value="Genomic_DNA"/>
</dbReference>
<protein>
    <submittedName>
        <fullName evidence="2">Uncharacterized protein</fullName>
    </submittedName>
</protein>
<organism evidence="2 3">
    <name type="scientific">Riccia fluitans</name>
    <dbReference type="NCBI Taxonomy" id="41844"/>
    <lineage>
        <taxon>Eukaryota</taxon>
        <taxon>Viridiplantae</taxon>
        <taxon>Streptophyta</taxon>
        <taxon>Embryophyta</taxon>
        <taxon>Marchantiophyta</taxon>
        <taxon>Marchantiopsida</taxon>
        <taxon>Marchantiidae</taxon>
        <taxon>Marchantiales</taxon>
        <taxon>Ricciaceae</taxon>
        <taxon>Riccia</taxon>
    </lineage>
</organism>
<feature type="region of interest" description="Disordered" evidence="1">
    <location>
        <begin position="81"/>
        <end position="106"/>
    </location>
</feature>
<name>A0ABD1XFH0_9MARC</name>
<sequence>MVETTEAAAAVPSSSERGETISKIQEGMVTLLDNFLAPCLGQVQEGVTELRAPTLETISLIMNKQSWNIVVPPSLAQALTHLESGGNKQETSSDDGESYSSPDLSRDAVLEIVERLRKSNL</sequence>
<dbReference type="Proteomes" id="UP001605036">
    <property type="component" value="Unassembled WGS sequence"/>
</dbReference>
<evidence type="ECO:0000313" key="2">
    <source>
        <dbReference type="EMBL" id="KAL2607704.1"/>
    </source>
</evidence>
<evidence type="ECO:0000256" key="1">
    <source>
        <dbReference type="SAM" id="MobiDB-lite"/>
    </source>
</evidence>